<evidence type="ECO:0000256" key="4">
    <source>
        <dbReference type="HAMAP-Rule" id="MF_01185"/>
    </source>
</evidence>
<protein>
    <recommendedName>
        <fullName evidence="4">Flagellar assembly factor FliW</fullName>
    </recommendedName>
</protein>
<keyword evidence="5" id="KW-0282">Flagellum</keyword>
<dbReference type="InterPro" id="IPR024046">
    <property type="entry name" value="Flagellar_assmbl_FliW_dom_sf"/>
</dbReference>
<dbReference type="HAMAP" id="MF_01185">
    <property type="entry name" value="FliW"/>
    <property type="match status" value="1"/>
</dbReference>
<dbReference type="InterPro" id="IPR003775">
    <property type="entry name" value="Flagellar_assembly_factor_FliW"/>
</dbReference>
<evidence type="ECO:0000256" key="3">
    <source>
        <dbReference type="ARBA" id="ARBA00022845"/>
    </source>
</evidence>
<keyword evidence="5" id="KW-0966">Cell projection</keyword>
<dbReference type="SUPFAM" id="SSF141457">
    <property type="entry name" value="BH3618-like"/>
    <property type="match status" value="1"/>
</dbReference>
<organism evidence="5 6">
    <name type="scientific">Halobacillus naozhouensis</name>
    <dbReference type="NCBI Taxonomy" id="554880"/>
    <lineage>
        <taxon>Bacteria</taxon>
        <taxon>Bacillati</taxon>
        <taxon>Bacillota</taxon>
        <taxon>Bacilli</taxon>
        <taxon>Bacillales</taxon>
        <taxon>Bacillaceae</taxon>
        <taxon>Halobacillus</taxon>
    </lineage>
</organism>
<dbReference type="Pfam" id="PF02623">
    <property type="entry name" value="FliW"/>
    <property type="match status" value="1"/>
</dbReference>
<keyword evidence="2 4" id="KW-1005">Bacterial flagellum biogenesis</keyword>
<sequence length="150" mass="16945">MKVETKYFGTVEVKEKETVHFEQGLPGFESYHAFVLLPVDEAGLYYALQSCEDKKVSLIVTSPYLFQKTYEFEIGDGAQLELEIEKPKDVAVYSVVTLREPFHESTLNLQAPILVNVHNGKAKQVILAEENYQTRCPLVQGKGGEQHARP</sequence>
<comment type="similarity">
    <text evidence="4">Belongs to the FliW family.</text>
</comment>
<evidence type="ECO:0000313" key="6">
    <source>
        <dbReference type="Proteomes" id="UP001221597"/>
    </source>
</evidence>
<keyword evidence="6" id="KW-1185">Reference proteome</keyword>
<keyword evidence="3 4" id="KW-0810">Translation regulation</keyword>
<dbReference type="RefSeq" id="WP_283075786.1">
    <property type="nucleotide sequence ID" value="NZ_CP121671.1"/>
</dbReference>
<reference evidence="5 6" key="1">
    <citation type="submission" date="2023-04" db="EMBL/GenBank/DDBJ databases">
        <title>Genome sequence of Halobacillus naozhouensis KACC 21980.</title>
        <authorList>
            <person name="Kim S."/>
            <person name="Heo J."/>
            <person name="Kwon S.-W."/>
        </authorList>
    </citation>
    <scope>NUCLEOTIDE SEQUENCE [LARGE SCALE GENOMIC DNA]</scope>
    <source>
        <strain evidence="5 6">KCTC 13234</strain>
    </source>
</reference>
<comment type="function">
    <text evidence="4">Acts as an anti-CsrA protein, binds CsrA and prevents it from repressing translation of its target genes, one of which is flagellin. Binds to flagellin and participates in the assembly of the flagellum.</text>
</comment>
<dbReference type="NCBIfam" id="NF009793">
    <property type="entry name" value="PRK13285.1-1"/>
    <property type="match status" value="1"/>
</dbReference>
<keyword evidence="4" id="KW-0143">Chaperone</keyword>
<accession>A0ABY8IX56</accession>
<evidence type="ECO:0000256" key="1">
    <source>
        <dbReference type="ARBA" id="ARBA00022490"/>
    </source>
</evidence>
<comment type="subcellular location">
    <subcellularLocation>
        <location evidence="4">Cytoplasm</location>
    </subcellularLocation>
</comment>
<dbReference type="PANTHER" id="PTHR39190">
    <property type="entry name" value="FLAGELLAR ASSEMBLY FACTOR FLIW"/>
    <property type="match status" value="1"/>
</dbReference>
<proteinExistence type="inferred from homology"/>
<dbReference type="EMBL" id="CP121671">
    <property type="protein sequence ID" value="WFT73779.1"/>
    <property type="molecule type" value="Genomic_DNA"/>
</dbReference>
<comment type="subunit">
    <text evidence="4">Interacts with translational regulator CsrA and flagellin(s).</text>
</comment>
<keyword evidence="5" id="KW-0969">Cilium</keyword>
<dbReference type="Gene3D" id="2.30.290.10">
    <property type="entry name" value="BH3618-like"/>
    <property type="match status" value="1"/>
</dbReference>
<evidence type="ECO:0000313" key="5">
    <source>
        <dbReference type="EMBL" id="WFT73779.1"/>
    </source>
</evidence>
<keyword evidence="1 4" id="KW-0963">Cytoplasm</keyword>
<name>A0ABY8IX56_9BACI</name>
<gene>
    <name evidence="4 5" type="primary">fliW</name>
    <name evidence="5" type="ORF">P9989_15585</name>
</gene>
<dbReference type="PANTHER" id="PTHR39190:SF1">
    <property type="entry name" value="FLAGELLAR ASSEMBLY FACTOR FLIW"/>
    <property type="match status" value="1"/>
</dbReference>
<evidence type="ECO:0000256" key="2">
    <source>
        <dbReference type="ARBA" id="ARBA00022795"/>
    </source>
</evidence>
<dbReference type="Proteomes" id="UP001221597">
    <property type="component" value="Chromosome"/>
</dbReference>